<dbReference type="SUPFAM" id="SSF53448">
    <property type="entry name" value="Nucleotide-diphospho-sugar transferases"/>
    <property type="match status" value="1"/>
</dbReference>
<dbReference type="RefSeq" id="WP_011312386.1">
    <property type="nucleotide sequence ID" value="NC_007404.1"/>
</dbReference>
<dbReference type="Pfam" id="PF00535">
    <property type="entry name" value="Glycos_transf_2"/>
    <property type="match status" value="1"/>
</dbReference>
<evidence type="ECO:0000313" key="3">
    <source>
        <dbReference type="Proteomes" id="UP000008291"/>
    </source>
</evidence>
<dbReference type="EMBL" id="CP000116">
    <property type="protein sequence ID" value="AAZ97827.1"/>
    <property type="molecule type" value="Genomic_DNA"/>
</dbReference>
<dbReference type="KEGG" id="tbd:Tbd_1874"/>
<accession>Q3SHQ9</accession>
<dbReference type="Gene3D" id="3.90.550.10">
    <property type="entry name" value="Spore Coat Polysaccharide Biosynthesis Protein SpsA, Chain A"/>
    <property type="match status" value="1"/>
</dbReference>
<dbReference type="eggNOG" id="COG1216">
    <property type="taxonomic scope" value="Bacteria"/>
</dbReference>
<sequence length="249" mass="27909">MKISTITVAFNAAGTIADTLKSVAAQTLSDVEHIVVDGASTDGTLDVICRHAGRVARVISEPDAGIYDAMNKGLRLATGDVVGFLNADDVYADAGVLARVSAIMDTEKLDALFGDAEFVNSSRPDRPTRRYRSDRFRPERIAWGWMPAHPALFLRRELYERFGIFRTDYRIAGDFELVARMFHGDTLWYRHVPEVLVRMRTGGISTGGWRNTLQLNREVLRACRENGIPTNLPKILSKYPAKLLEFLHR</sequence>
<name>Q3SHQ9_THIDA</name>
<dbReference type="CDD" id="cd06433">
    <property type="entry name" value="GT_2_WfgS_like"/>
    <property type="match status" value="1"/>
</dbReference>
<dbReference type="GO" id="GO:0016758">
    <property type="term" value="F:hexosyltransferase activity"/>
    <property type="evidence" value="ECO:0007669"/>
    <property type="project" value="UniProtKB-ARBA"/>
</dbReference>
<dbReference type="OrthoDB" id="433681at2"/>
<evidence type="ECO:0000313" key="2">
    <source>
        <dbReference type="EMBL" id="AAZ97827.1"/>
    </source>
</evidence>
<evidence type="ECO:0000259" key="1">
    <source>
        <dbReference type="Pfam" id="PF00535"/>
    </source>
</evidence>
<reference evidence="2 3" key="1">
    <citation type="journal article" date="2006" name="J. Bacteriol.">
        <title>The genome sequence of the obligately chemolithoautotrophic, facultatively anaerobic bacterium Thiobacillus denitrificans.</title>
        <authorList>
            <person name="Beller H.R."/>
            <person name="Chain P.S."/>
            <person name="Letain T.E."/>
            <person name="Chakicherla A."/>
            <person name="Larimer F.W."/>
            <person name="Richardson P.M."/>
            <person name="Coleman M.A."/>
            <person name="Wood A.P."/>
            <person name="Kelly D.P."/>
        </authorList>
    </citation>
    <scope>NUCLEOTIDE SEQUENCE [LARGE SCALE GENOMIC DNA]</scope>
    <source>
        <strain evidence="2 3">ATCC 25259</strain>
    </source>
</reference>
<dbReference type="PANTHER" id="PTHR22916:SF3">
    <property type="entry name" value="UDP-GLCNAC:BETAGAL BETA-1,3-N-ACETYLGLUCOSAMINYLTRANSFERASE-LIKE PROTEIN 1"/>
    <property type="match status" value="1"/>
</dbReference>
<dbReference type="Proteomes" id="UP000008291">
    <property type="component" value="Chromosome"/>
</dbReference>
<feature type="domain" description="Glycosyltransferase 2-like" evidence="1">
    <location>
        <begin position="4"/>
        <end position="143"/>
    </location>
</feature>
<keyword evidence="3" id="KW-1185">Reference proteome</keyword>
<protein>
    <recommendedName>
        <fullName evidence="1">Glycosyltransferase 2-like domain-containing protein</fullName>
    </recommendedName>
</protein>
<dbReference type="STRING" id="292415.Tbd_1874"/>
<dbReference type="PANTHER" id="PTHR22916">
    <property type="entry name" value="GLYCOSYLTRANSFERASE"/>
    <property type="match status" value="1"/>
</dbReference>
<dbReference type="HOGENOM" id="CLU_025996_21_1_4"/>
<gene>
    <name evidence="2" type="ordered locus">Tbd_1874</name>
</gene>
<organism evidence="2 3">
    <name type="scientific">Thiobacillus denitrificans (strain ATCC 25259 / T1)</name>
    <dbReference type="NCBI Taxonomy" id="292415"/>
    <lineage>
        <taxon>Bacteria</taxon>
        <taxon>Pseudomonadati</taxon>
        <taxon>Pseudomonadota</taxon>
        <taxon>Betaproteobacteria</taxon>
        <taxon>Nitrosomonadales</taxon>
        <taxon>Thiobacillaceae</taxon>
        <taxon>Thiobacillus</taxon>
    </lineage>
</organism>
<dbReference type="InterPro" id="IPR029044">
    <property type="entry name" value="Nucleotide-diphossugar_trans"/>
</dbReference>
<dbReference type="CAZy" id="GT2">
    <property type="family name" value="Glycosyltransferase Family 2"/>
</dbReference>
<proteinExistence type="predicted"/>
<dbReference type="InterPro" id="IPR001173">
    <property type="entry name" value="Glyco_trans_2-like"/>
</dbReference>
<dbReference type="AlphaFoldDB" id="Q3SHQ9"/>